<name>A0AA91GA39_9ENTE</name>
<accession>A0AA91GA39</accession>
<dbReference type="EMBL" id="JXLC01000015">
    <property type="protein sequence ID" value="OJG91357.1"/>
    <property type="molecule type" value="Genomic_DNA"/>
</dbReference>
<gene>
    <name evidence="1" type="ORF">RV15_GL000813</name>
</gene>
<dbReference type="AlphaFoldDB" id="A0AA91GA39"/>
<protein>
    <submittedName>
        <fullName evidence="1">Uncharacterized protein</fullName>
    </submittedName>
</protein>
<proteinExistence type="predicted"/>
<sequence>MMTQEKLLLSKTFSKQLNIGTALSNFLENILEIFGGKTTIYERRPITFSEYLYVEMITFSNGFQIRTSLKRNPETFEIEAFAYSEPNHVYLSNLTSEELNVMYLLVKKEREKIMNQKYSEVDQRELEVMTSLLMNLKVITGEII</sequence>
<evidence type="ECO:0000313" key="2">
    <source>
        <dbReference type="Proteomes" id="UP000183039"/>
    </source>
</evidence>
<comment type="caution">
    <text evidence="1">The sequence shown here is derived from an EMBL/GenBank/DDBJ whole genome shotgun (WGS) entry which is preliminary data.</text>
</comment>
<evidence type="ECO:0000313" key="1">
    <source>
        <dbReference type="EMBL" id="OJG91357.1"/>
    </source>
</evidence>
<reference evidence="1 2" key="1">
    <citation type="submission" date="2014-12" db="EMBL/GenBank/DDBJ databases">
        <title>Draft genome sequences of 29 type strains of Enterococci.</title>
        <authorList>
            <person name="Zhong Z."/>
            <person name="Sun Z."/>
            <person name="Liu W."/>
            <person name="Zhang W."/>
            <person name="Zhang H."/>
        </authorList>
    </citation>
    <scope>NUCLEOTIDE SEQUENCE [LARGE SCALE GENOMIC DNA]</scope>
    <source>
        <strain evidence="1 2">DSM 22801</strain>
    </source>
</reference>
<organism evidence="1 2">
    <name type="scientific">Enterococcus silesiacus</name>
    <dbReference type="NCBI Taxonomy" id="332949"/>
    <lineage>
        <taxon>Bacteria</taxon>
        <taxon>Bacillati</taxon>
        <taxon>Bacillota</taxon>
        <taxon>Bacilli</taxon>
        <taxon>Lactobacillales</taxon>
        <taxon>Enterococcaceae</taxon>
        <taxon>Enterococcus</taxon>
    </lineage>
</organism>
<dbReference type="Proteomes" id="UP000183039">
    <property type="component" value="Unassembled WGS sequence"/>
</dbReference>